<organism evidence="2 3">
    <name type="scientific">Aspergillus saccharolyticus JOP 1030-1</name>
    <dbReference type="NCBI Taxonomy" id="1450539"/>
    <lineage>
        <taxon>Eukaryota</taxon>
        <taxon>Fungi</taxon>
        <taxon>Dikarya</taxon>
        <taxon>Ascomycota</taxon>
        <taxon>Pezizomycotina</taxon>
        <taxon>Eurotiomycetes</taxon>
        <taxon>Eurotiomycetidae</taxon>
        <taxon>Eurotiales</taxon>
        <taxon>Aspergillaceae</taxon>
        <taxon>Aspergillus</taxon>
        <taxon>Aspergillus subgen. Circumdati</taxon>
    </lineage>
</organism>
<sequence>MGKEDSSDSARESNETSRSFHYSSNSTPDSGGRFSHMANEKIIVENGGSAQTTHDSDASSETSDSTFSYSPGDGICPADSQFNLCYQSKFTEWKNAAAARVPGSDTLGFYIRSLLGLLKDVPPFFHAPPEEVVANLHTCYLMSTICIQSTKDQACDQPQNSIEYCQFISSRSFDICKTSAETRPEIAIPISASPLRPGYLTSIILAWSYIFSARWVEILQQAGVDCKMYHQGNMQLEKSFWEIILQGNWEALFEIESEEDEERTKRYSPWMLRLVSNAAHGGDWGAVAPTSFMAFNILLEFCISEGLEGELLTALVAVINTKTPETPWPEYPPPIMISTKSSCLPTTHKDTIFHELFQAVDKLMTLGSTRCARDSLICSAFFDPSIPCNLIGGASLGVAKALSPVDEKYDLQPPPAQSSMWRRPRPQIPWDKIDKRQLLQAITYLKPHLSLFWAAAVHNNQATRFLQVSLGELPVICLPAACWTNTTQSFLQVAYSSSHWKEPLCTRVAEFQTSQFCRPDCQIQMLPWPRSPAPPFGSTPITNLSLEVREHLGHMHRPLSWQIYWKLKAGQRVPASDAHHCHYQEAHEVDDCRSAKNADESPHRERILVEWQSYRATSCLFDWHRFHEGGIWLDDGINDIDSVRLMQVHPWIKGWVEDGSDTEDTEPKELDYESILRWVDDTVDDSSAM</sequence>
<dbReference type="Proteomes" id="UP000248349">
    <property type="component" value="Unassembled WGS sequence"/>
</dbReference>
<dbReference type="GeneID" id="37074020"/>
<keyword evidence="3" id="KW-1185">Reference proteome</keyword>
<feature type="compositionally biased region" description="Basic and acidic residues" evidence="1">
    <location>
        <begin position="1"/>
        <end position="15"/>
    </location>
</feature>
<name>A0A318Z7Q3_9EURO</name>
<dbReference type="EMBL" id="KZ821244">
    <property type="protein sequence ID" value="PYH43335.1"/>
    <property type="molecule type" value="Genomic_DNA"/>
</dbReference>
<accession>A0A318Z7Q3</accession>
<feature type="compositionally biased region" description="Polar residues" evidence="1">
    <location>
        <begin position="16"/>
        <end position="29"/>
    </location>
</feature>
<proteinExistence type="predicted"/>
<feature type="region of interest" description="Disordered" evidence="1">
    <location>
        <begin position="1"/>
        <end position="66"/>
    </location>
</feature>
<dbReference type="AlphaFoldDB" id="A0A318Z7Q3"/>
<gene>
    <name evidence="2" type="ORF">BP01DRAFT_323383</name>
</gene>
<evidence type="ECO:0000313" key="2">
    <source>
        <dbReference type="EMBL" id="PYH43335.1"/>
    </source>
</evidence>
<evidence type="ECO:0000313" key="3">
    <source>
        <dbReference type="Proteomes" id="UP000248349"/>
    </source>
</evidence>
<protein>
    <submittedName>
        <fullName evidence="2">Uncharacterized protein</fullName>
    </submittedName>
</protein>
<reference evidence="2 3" key="1">
    <citation type="submission" date="2016-12" db="EMBL/GenBank/DDBJ databases">
        <title>The genomes of Aspergillus section Nigri reveals drivers in fungal speciation.</title>
        <authorList>
            <consortium name="DOE Joint Genome Institute"/>
            <person name="Vesth T.C."/>
            <person name="Nybo J."/>
            <person name="Theobald S."/>
            <person name="Brandl J."/>
            <person name="Frisvad J.C."/>
            <person name="Nielsen K.F."/>
            <person name="Lyhne E.K."/>
            <person name="Kogle M.E."/>
            <person name="Kuo A."/>
            <person name="Riley R."/>
            <person name="Clum A."/>
            <person name="Nolan M."/>
            <person name="Lipzen A."/>
            <person name="Salamov A."/>
            <person name="Henrissat B."/>
            <person name="Wiebenga A."/>
            <person name="De Vries R.P."/>
            <person name="Grigoriev I.V."/>
            <person name="Mortensen U.H."/>
            <person name="Andersen M.R."/>
            <person name="Baker S.E."/>
        </authorList>
    </citation>
    <scope>NUCLEOTIDE SEQUENCE [LARGE SCALE GENOMIC DNA]</scope>
    <source>
        <strain evidence="2 3">JOP 1030-1</strain>
    </source>
</reference>
<dbReference type="OrthoDB" id="3549294at2759"/>
<dbReference type="RefSeq" id="XP_025429317.1">
    <property type="nucleotide sequence ID" value="XM_025572792.1"/>
</dbReference>
<evidence type="ECO:0000256" key="1">
    <source>
        <dbReference type="SAM" id="MobiDB-lite"/>
    </source>
</evidence>